<feature type="transmembrane region" description="Helical" evidence="1">
    <location>
        <begin position="112"/>
        <end position="135"/>
    </location>
</feature>
<feature type="transmembrane region" description="Helical" evidence="1">
    <location>
        <begin position="249"/>
        <end position="271"/>
    </location>
</feature>
<evidence type="ECO:0000313" key="2">
    <source>
        <dbReference type="EMBL" id="KKT60423.1"/>
    </source>
</evidence>
<comment type="caution">
    <text evidence="2">The sequence shown here is derived from an EMBL/GenBank/DDBJ whole genome shotgun (WGS) entry which is preliminary data.</text>
</comment>
<name>A0A0G1INA3_9BACT</name>
<sequence>MARRNKIKMFDSVKSHKWIIINGFLMALIVLAPLLLFPFLAGDAYRGINSADFGRDEKFYLTRGHEILEGHSLGNAVLREGKEGQEMQFSYIEYILLKPLRWLGLSGKSDIVAIYAVHNFVGIFILSLLIYFFVLQLSGEKLLSVAASMFVIGGSSIVFRKGLFAPESVIYGRAFSPYLGSLFFFLYLNLLLKALYSSGKKRFTWLAGTAFGFLFYIYFFAWSSAMALNACLLLIYLFKKNFVNAKKILMISCVGALIGSYNLFNMAFFAASEEGKRLSHFIWNVNSHAPIFSKIGFASLILFAVLYFLRRNDKNLEIFLGLILAGWVTLNHQMFTGIIIYPPHFYAYFLTPVFIILGLYLVWSLMGAGWQRKWLFIFLIPLIHANAFVGPYKVSLMSAPGKLAEQKYGIVLDRLNNDQLPGVVLAADDDENSYLYTAYTDHDVFWNSTAARAYNTLPQRYKDALYVYMFLDKNGRDNFSSYIKNAMADLNRFPNPENVYLLLEGASSGFDFYTYMYKHGHNDPEILRQREALIASLASEYEKILKEGYGIMPLLKKYNVNHVVWDENQNPEWDLSALRDLKEVINNNGLHLYRL</sequence>
<feature type="transmembrane region" description="Helical" evidence="1">
    <location>
        <begin position="316"/>
        <end position="339"/>
    </location>
</feature>
<feature type="transmembrane region" description="Helical" evidence="1">
    <location>
        <begin position="175"/>
        <end position="196"/>
    </location>
</feature>
<feature type="transmembrane region" description="Helical" evidence="1">
    <location>
        <begin position="374"/>
        <end position="392"/>
    </location>
</feature>
<reference evidence="2 3" key="1">
    <citation type="journal article" date="2015" name="Nature">
        <title>rRNA introns, odd ribosomes, and small enigmatic genomes across a large radiation of phyla.</title>
        <authorList>
            <person name="Brown C.T."/>
            <person name="Hug L.A."/>
            <person name="Thomas B.C."/>
            <person name="Sharon I."/>
            <person name="Castelle C.J."/>
            <person name="Singh A."/>
            <person name="Wilkins M.J."/>
            <person name="Williams K.H."/>
            <person name="Banfield J.F."/>
        </authorList>
    </citation>
    <scope>NUCLEOTIDE SEQUENCE [LARGE SCALE GENOMIC DNA]</scope>
</reference>
<feature type="transmembrane region" description="Helical" evidence="1">
    <location>
        <begin position="345"/>
        <end position="362"/>
    </location>
</feature>
<feature type="transmembrane region" description="Helical" evidence="1">
    <location>
        <begin position="291"/>
        <end position="309"/>
    </location>
</feature>
<keyword evidence="1" id="KW-1133">Transmembrane helix</keyword>
<gene>
    <name evidence="2" type="ORF">UW53_C0001G0073</name>
</gene>
<organism evidence="2 3">
    <name type="scientific">Candidatus Giovannonibacteria bacterium GW2011_GWA1_44_25</name>
    <dbReference type="NCBI Taxonomy" id="1618645"/>
    <lineage>
        <taxon>Bacteria</taxon>
        <taxon>Candidatus Giovannoniibacteriota</taxon>
    </lineage>
</organism>
<dbReference type="Proteomes" id="UP000034087">
    <property type="component" value="Unassembled WGS sequence"/>
</dbReference>
<keyword evidence="1" id="KW-0812">Transmembrane</keyword>
<evidence type="ECO:0008006" key="4">
    <source>
        <dbReference type="Google" id="ProtNLM"/>
    </source>
</evidence>
<feature type="transmembrane region" description="Helical" evidence="1">
    <location>
        <begin position="20"/>
        <end position="41"/>
    </location>
</feature>
<accession>A0A0G1INA3</accession>
<keyword evidence="1" id="KW-0472">Membrane</keyword>
<dbReference type="EMBL" id="LCIR01000001">
    <property type="protein sequence ID" value="KKT60423.1"/>
    <property type="molecule type" value="Genomic_DNA"/>
</dbReference>
<feature type="transmembrane region" description="Helical" evidence="1">
    <location>
        <begin position="142"/>
        <end position="163"/>
    </location>
</feature>
<protein>
    <recommendedName>
        <fullName evidence="4">Glycosyltransferase RgtA/B/C/D-like domain-containing protein</fullName>
    </recommendedName>
</protein>
<feature type="transmembrane region" description="Helical" evidence="1">
    <location>
        <begin position="225"/>
        <end position="242"/>
    </location>
</feature>
<proteinExistence type="predicted"/>
<dbReference type="AlphaFoldDB" id="A0A0G1INA3"/>
<feature type="transmembrane region" description="Helical" evidence="1">
    <location>
        <begin position="203"/>
        <end position="219"/>
    </location>
</feature>
<evidence type="ECO:0000313" key="3">
    <source>
        <dbReference type="Proteomes" id="UP000034087"/>
    </source>
</evidence>
<evidence type="ECO:0000256" key="1">
    <source>
        <dbReference type="SAM" id="Phobius"/>
    </source>
</evidence>